<dbReference type="CDD" id="cd05472">
    <property type="entry name" value="cnd41_like"/>
    <property type="match status" value="1"/>
</dbReference>
<evidence type="ECO:0000256" key="9">
    <source>
        <dbReference type="SAM" id="SignalP"/>
    </source>
</evidence>
<keyword evidence="2 8" id="KW-0645">Protease</keyword>
<proteinExistence type="inferred from homology"/>
<comment type="similarity">
    <text evidence="1 8">Belongs to the peptidase A1 family.</text>
</comment>
<evidence type="ECO:0000256" key="3">
    <source>
        <dbReference type="ARBA" id="ARBA00022729"/>
    </source>
</evidence>
<organism evidence="11 12">
    <name type="scientific">Rhodamnia argentea</name>
    <dbReference type="NCBI Taxonomy" id="178133"/>
    <lineage>
        <taxon>Eukaryota</taxon>
        <taxon>Viridiplantae</taxon>
        <taxon>Streptophyta</taxon>
        <taxon>Embryophyta</taxon>
        <taxon>Tracheophyta</taxon>
        <taxon>Spermatophyta</taxon>
        <taxon>Magnoliopsida</taxon>
        <taxon>eudicotyledons</taxon>
        <taxon>Gunneridae</taxon>
        <taxon>Pentapetalae</taxon>
        <taxon>rosids</taxon>
        <taxon>malvids</taxon>
        <taxon>Myrtales</taxon>
        <taxon>Myrtaceae</taxon>
        <taxon>Myrtoideae</taxon>
        <taxon>Myrteae</taxon>
        <taxon>Australasian group</taxon>
        <taxon>Rhodamnia</taxon>
    </lineage>
</organism>
<gene>
    <name evidence="12" type="primary">LOC115751045</name>
</gene>
<evidence type="ECO:0000256" key="1">
    <source>
        <dbReference type="ARBA" id="ARBA00007447"/>
    </source>
</evidence>
<feature type="active site" evidence="7">
    <location>
        <position position="165"/>
    </location>
</feature>
<evidence type="ECO:0000256" key="6">
    <source>
        <dbReference type="ARBA" id="ARBA00023157"/>
    </source>
</evidence>
<dbReference type="Gene3D" id="2.40.70.10">
    <property type="entry name" value="Acid Proteases"/>
    <property type="match status" value="2"/>
</dbReference>
<dbReference type="InterPro" id="IPR001461">
    <property type="entry name" value="Aspartic_peptidase_A1"/>
</dbReference>
<sequence>MATDWVLHRSTSINFLSFVVVLSSLLLGCICSSSPDDAHHTIRVSSLLPEPSCKTSLAPQQADDKRSSLRVVHKHGPCSQLVQDKADAPTHDEILLRDQSRVKSIQSRFTKITSTSTSTSTSKTDRVGDSKADLPVQSGSTIGAGNYIVTVGLGTPKKDLSLIFDTGSDLTWTQCEPCIKYCYKQKEPTFNPSVSASYTNITCTSSVCSDLISATGSTPGCSASTCVYGIQYGDSSYSVGFFGKEKLTLTSTDAFDNFLFGCGQNNRGLFGGAAGLLGLGRDKVSVVQQTGTKYGKYFSYCLPSSSSSTGHLTFGKGRGVPSSVKFTPLATIPQGNNFYGINIEGISVAGTKLSISSSIFSNAPGIIDSGTVITRLPPTAYSALSSAFKKLMSKYPTAPALSILDTCYDLSKYSTVAIPKVSFIFSGGTNVNLDPSGILYAAKASQVCLAFAGNGDDTDVLIYGNVQQQSFEVVYDVAGMKLGFGPNGCA</sequence>
<evidence type="ECO:0000256" key="7">
    <source>
        <dbReference type="PIRSR" id="PIRSR601461-1"/>
    </source>
</evidence>
<dbReference type="InterPro" id="IPR033873">
    <property type="entry name" value="CND41-like"/>
</dbReference>
<dbReference type="RefSeq" id="XP_030544596.1">
    <property type="nucleotide sequence ID" value="XM_030688736.2"/>
</dbReference>
<dbReference type="SUPFAM" id="SSF50630">
    <property type="entry name" value="Acid proteases"/>
    <property type="match status" value="1"/>
</dbReference>
<keyword evidence="6" id="KW-1015">Disulfide bond</keyword>
<dbReference type="AlphaFoldDB" id="A0A8B8QBS6"/>
<reference evidence="12" key="1">
    <citation type="submission" date="2025-08" db="UniProtKB">
        <authorList>
            <consortium name="RefSeq"/>
        </authorList>
    </citation>
    <scope>IDENTIFICATION</scope>
    <source>
        <tissue evidence="12">Leaf</tissue>
    </source>
</reference>
<dbReference type="GeneID" id="115751045"/>
<evidence type="ECO:0000256" key="5">
    <source>
        <dbReference type="ARBA" id="ARBA00022801"/>
    </source>
</evidence>
<dbReference type="KEGG" id="rarg:115751045"/>
<evidence type="ECO:0000313" key="12">
    <source>
        <dbReference type="RefSeq" id="XP_030544596.1"/>
    </source>
</evidence>
<evidence type="ECO:0000256" key="2">
    <source>
        <dbReference type="ARBA" id="ARBA00022670"/>
    </source>
</evidence>
<evidence type="ECO:0000313" key="11">
    <source>
        <dbReference type="Proteomes" id="UP000827889"/>
    </source>
</evidence>
<evidence type="ECO:0000256" key="8">
    <source>
        <dbReference type="RuleBase" id="RU000454"/>
    </source>
</evidence>
<feature type="domain" description="Peptidase A1" evidence="10">
    <location>
        <begin position="147"/>
        <end position="485"/>
    </location>
</feature>
<keyword evidence="11" id="KW-1185">Reference proteome</keyword>
<dbReference type="PRINTS" id="PR00792">
    <property type="entry name" value="PEPSIN"/>
</dbReference>
<keyword evidence="3 9" id="KW-0732">Signal</keyword>
<dbReference type="GO" id="GO:0006508">
    <property type="term" value="P:proteolysis"/>
    <property type="evidence" value="ECO:0007669"/>
    <property type="project" value="UniProtKB-KW"/>
</dbReference>
<dbReference type="GO" id="GO:0004190">
    <property type="term" value="F:aspartic-type endopeptidase activity"/>
    <property type="evidence" value="ECO:0007669"/>
    <property type="project" value="UniProtKB-KW"/>
</dbReference>
<dbReference type="PROSITE" id="PS00141">
    <property type="entry name" value="ASP_PROTEASE"/>
    <property type="match status" value="1"/>
</dbReference>
<dbReference type="InterPro" id="IPR021109">
    <property type="entry name" value="Peptidase_aspartic_dom_sf"/>
</dbReference>
<protein>
    <submittedName>
        <fullName evidence="12">Aspartyl protease family protein At5g10770-like</fullName>
    </submittedName>
</protein>
<dbReference type="Pfam" id="PF14543">
    <property type="entry name" value="TAXi_N"/>
    <property type="match status" value="1"/>
</dbReference>
<feature type="signal peptide" evidence="9">
    <location>
        <begin position="1"/>
        <end position="32"/>
    </location>
</feature>
<dbReference type="PANTHER" id="PTHR13683:SF750">
    <property type="entry name" value="ASPARTYL PROTEASE AED1"/>
    <property type="match status" value="1"/>
</dbReference>
<name>A0A8B8QBS6_9MYRT</name>
<dbReference type="InterPro" id="IPR033121">
    <property type="entry name" value="PEPTIDASE_A1"/>
</dbReference>
<dbReference type="PANTHER" id="PTHR13683">
    <property type="entry name" value="ASPARTYL PROTEASES"/>
    <property type="match status" value="1"/>
</dbReference>
<dbReference type="PROSITE" id="PS51767">
    <property type="entry name" value="PEPTIDASE_A1"/>
    <property type="match status" value="1"/>
</dbReference>
<dbReference type="FunFam" id="2.40.70.10:FF:000021">
    <property type="entry name" value="Aspartyl protease AED1"/>
    <property type="match status" value="1"/>
</dbReference>
<dbReference type="Proteomes" id="UP000827889">
    <property type="component" value="Chromosome 4"/>
</dbReference>
<evidence type="ECO:0000256" key="4">
    <source>
        <dbReference type="ARBA" id="ARBA00022750"/>
    </source>
</evidence>
<dbReference type="InterPro" id="IPR001969">
    <property type="entry name" value="Aspartic_peptidase_AS"/>
</dbReference>
<dbReference type="Pfam" id="PF14541">
    <property type="entry name" value="TAXi_C"/>
    <property type="match status" value="1"/>
</dbReference>
<evidence type="ECO:0000259" key="10">
    <source>
        <dbReference type="PROSITE" id="PS51767"/>
    </source>
</evidence>
<feature type="active site" evidence="7">
    <location>
        <position position="368"/>
    </location>
</feature>
<keyword evidence="5 8" id="KW-0378">Hydrolase</keyword>
<dbReference type="InterPro" id="IPR032799">
    <property type="entry name" value="TAXi_C"/>
</dbReference>
<dbReference type="InterPro" id="IPR032861">
    <property type="entry name" value="TAXi_N"/>
</dbReference>
<feature type="chain" id="PRO_5034531253" evidence="9">
    <location>
        <begin position="33"/>
        <end position="490"/>
    </location>
</feature>
<accession>A0A8B8QBS6</accession>
<dbReference type="FunFam" id="2.40.70.10:FF:000013">
    <property type="entry name" value="Aspartyl protease AED1"/>
    <property type="match status" value="1"/>
</dbReference>
<keyword evidence="4 8" id="KW-0064">Aspartyl protease</keyword>
<dbReference type="OrthoDB" id="2747330at2759"/>